<dbReference type="Proteomes" id="UP001591681">
    <property type="component" value="Unassembled WGS sequence"/>
</dbReference>
<dbReference type="AlphaFoldDB" id="A0ABD1J9Q2"/>
<keyword evidence="2" id="KW-1185">Reference proteome</keyword>
<dbReference type="PANTHER" id="PTHR31025">
    <property type="entry name" value="SI:CH211-196P9.1-RELATED"/>
    <property type="match status" value="1"/>
</dbReference>
<dbReference type="EMBL" id="JBHFQA010000019">
    <property type="protein sequence ID" value="KAL2082776.1"/>
    <property type="molecule type" value="Genomic_DNA"/>
</dbReference>
<evidence type="ECO:0000313" key="1">
    <source>
        <dbReference type="EMBL" id="KAL2082776.1"/>
    </source>
</evidence>
<organism evidence="1 2">
    <name type="scientific">Coilia grayii</name>
    <name type="common">Gray's grenadier anchovy</name>
    <dbReference type="NCBI Taxonomy" id="363190"/>
    <lineage>
        <taxon>Eukaryota</taxon>
        <taxon>Metazoa</taxon>
        <taxon>Chordata</taxon>
        <taxon>Craniata</taxon>
        <taxon>Vertebrata</taxon>
        <taxon>Euteleostomi</taxon>
        <taxon>Actinopterygii</taxon>
        <taxon>Neopterygii</taxon>
        <taxon>Teleostei</taxon>
        <taxon>Clupei</taxon>
        <taxon>Clupeiformes</taxon>
        <taxon>Clupeoidei</taxon>
        <taxon>Engraulidae</taxon>
        <taxon>Coilinae</taxon>
        <taxon>Coilia</taxon>
    </lineage>
</organism>
<gene>
    <name evidence="1" type="ORF">ACEWY4_022594</name>
</gene>
<evidence type="ECO:0000313" key="2">
    <source>
        <dbReference type="Proteomes" id="UP001591681"/>
    </source>
</evidence>
<name>A0ABD1J9Q2_9TELE</name>
<accession>A0ABD1J9Q2</accession>
<reference evidence="1 2" key="1">
    <citation type="submission" date="2024-09" db="EMBL/GenBank/DDBJ databases">
        <title>A chromosome-level genome assembly of Gray's grenadier anchovy, Coilia grayii.</title>
        <authorList>
            <person name="Fu Z."/>
        </authorList>
    </citation>
    <scope>NUCLEOTIDE SEQUENCE [LARGE SCALE GENOMIC DNA]</scope>
    <source>
        <strain evidence="1">G4</strain>
        <tissue evidence="1">Muscle</tissue>
    </source>
</reference>
<proteinExistence type="predicted"/>
<protein>
    <submittedName>
        <fullName evidence="1">Uncharacterized protein</fullName>
    </submittedName>
</protein>
<dbReference type="PANTHER" id="PTHR31025:SF19">
    <property type="entry name" value="SI:CH73-42K18.1-RELATED"/>
    <property type="match status" value="1"/>
</dbReference>
<sequence length="517" mass="58461">MAVQPLMLRIIVGDDDIRKVTTTRPDSVENLIVWIQNFLQANYNFILQYEDPEFNQALCNLTNLADLPGKATVKIIPVIELQPVTAGTEQYSDAVSEADTEILSSPGSSILSRTLQWPEEFETPKFTVDVEYRLRQGNLIHLRDGACLKVTKELKHEILQKLAETMYMFKPYPTQQNFEEVAKSLVQTHPCLKERGSPSGCAGWVNSLKFKMGNYRSKLRQMGRCDVTVNGGRRGRMSTDGEYPHHNIKKAKKGEVNFLPDFPEGMDEDKLEEFRQLLVHEMTKAHPNTAIVKKHMDLTFALRRKEAVHDKPPIAQILHRWPALFTVNQICYEFNRVVGKNLRDSFLQALDQISPNMLEVFKRKTGTIGQKLNQLVQETKTTAPTDIRCLVLHGLPVILGDDPGAFFRTSSDATNEEVYAETSVGILSMGYSDEGPHHPPSLNPSAVGIILEGTVVMTDIDNLPQAFYLLFGLIYALHLDYPRCMKNTFTFIQQVLLNIGKEKLGAKVQTLKNQLMM</sequence>
<comment type="caution">
    <text evidence="1">The sequence shown here is derived from an EMBL/GenBank/DDBJ whole genome shotgun (WGS) entry which is preliminary data.</text>
</comment>